<dbReference type="Pfam" id="PF00201">
    <property type="entry name" value="UDPGT"/>
    <property type="match status" value="1"/>
</dbReference>
<keyword evidence="1" id="KW-0328">Glycosyltransferase</keyword>
<evidence type="ECO:0000256" key="1">
    <source>
        <dbReference type="ARBA" id="ARBA00022676"/>
    </source>
</evidence>
<dbReference type="GO" id="GO:0008194">
    <property type="term" value="F:UDP-glycosyltransferase activity"/>
    <property type="evidence" value="ECO:0007669"/>
    <property type="project" value="InterPro"/>
</dbReference>
<dbReference type="InterPro" id="IPR050271">
    <property type="entry name" value="UDP-glycosyltransferase"/>
</dbReference>
<organism evidence="3 4">
    <name type="scientific">Goodfellowiella coeruleoviolacea</name>
    <dbReference type="NCBI Taxonomy" id="334858"/>
    <lineage>
        <taxon>Bacteria</taxon>
        <taxon>Bacillati</taxon>
        <taxon>Actinomycetota</taxon>
        <taxon>Actinomycetes</taxon>
        <taxon>Pseudonocardiales</taxon>
        <taxon>Pseudonocardiaceae</taxon>
        <taxon>Goodfellowiella</taxon>
    </lineage>
</organism>
<keyword evidence="4" id="KW-1185">Reference proteome</keyword>
<evidence type="ECO:0000313" key="3">
    <source>
        <dbReference type="EMBL" id="MCP2170264.1"/>
    </source>
</evidence>
<keyword evidence="2" id="KW-0808">Transferase</keyword>
<dbReference type="PANTHER" id="PTHR48043">
    <property type="entry name" value="EG:EG0003.4 PROTEIN-RELATED"/>
    <property type="match status" value="1"/>
</dbReference>
<accession>A0AAE3GMS5</accession>
<sequence>MSASAENPILFAVESHAGLRTPLQAIAGALARRGVSALWFATTDDAKQSVEALGDMSPVRHASLGPHWPEMAPDKWDDDAYAEMYHTSRRRSYRALLSRMLNADYAEDMYRRVLEAVDEIRPALMVIDGNFPPAIDAAMTREVPYVLNAAMPVSFLYTRNLPWRFPSPMSGLPRRMSPAQLGANVLFRLFQHTVFLSPKLLPKAMEVTRRRRASGIENVAVTPARYADGAVAVIGNSVFGVEYTFPGVPSHVKMLGAMVPTGEPDRARHGDLFTWLDRHESVVYIGLGTITRLAAHHVAALLDVVRELGPEHHVLWSMSTDQQRLLPAELPANLRVESWVPQPAVLAHTNVRVSVAHGGAGGANQGIYFGTPMLMVPFGWDNRDIAVRVVDSGAGLMIQDGWRLNADEIVGKLRRLLTENSFQERATHWSDRMRAAGGADAAADLILSHLPGSVPHSPGSPHR</sequence>
<gene>
    <name evidence="3" type="ORF">LX83_007155</name>
</gene>
<evidence type="ECO:0000313" key="4">
    <source>
        <dbReference type="Proteomes" id="UP001206128"/>
    </source>
</evidence>
<proteinExistence type="predicted"/>
<dbReference type="Proteomes" id="UP001206128">
    <property type="component" value="Unassembled WGS sequence"/>
</dbReference>
<dbReference type="CDD" id="cd03784">
    <property type="entry name" value="GT1_Gtf-like"/>
    <property type="match status" value="1"/>
</dbReference>
<reference evidence="3" key="1">
    <citation type="submission" date="2022-06" db="EMBL/GenBank/DDBJ databases">
        <title>Genomic Encyclopedia of Archaeal and Bacterial Type Strains, Phase II (KMG-II): from individual species to whole genera.</title>
        <authorList>
            <person name="Goeker M."/>
        </authorList>
    </citation>
    <scope>NUCLEOTIDE SEQUENCE</scope>
    <source>
        <strain evidence="3">DSM 43935</strain>
    </source>
</reference>
<dbReference type="PANTHER" id="PTHR48043:SF145">
    <property type="entry name" value="FI06409P-RELATED"/>
    <property type="match status" value="1"/>
</dbReference>
<dbReference type="Gene3D" id="3.40.50.2000">
    <property type="entry name" value="Glycogen Phosphorylase B"/>
    <property type="match status" value="2"/>
</dbReference>
<evidence type="ECO:0000256" key="2">
    <source>
        <dbReference type="ARBA" id="ARBA00022679"/>
    </source>
</evidence>
<dbReference type="RefSeq" id="WP_253780333.1">
    <property type="nucleotide sequence ID" value="NZ_JAMTCK010000028.1"/>
</dbReference>
<protein>
    <submittedName>
        <fullName evidence="3">Polyene glycosyltransferase</fullName>
    </submittedName>
</protein>
<comment type="caution">
    <text evidence="3">The sequence shown here is derived from an EMBL/GenBank/DDBJ whole genome shotgun (WGS) entry which is preliminary data.</text>
</comment>
<dbReference type="AlphaFoldDB" id="A0AAE3GMS5"/>
<dbReference type="SUPFAM" id="SSF53756">
    <property type="entry name" value="UDP-Glycosyltransferase/glycogen phosphorylase"/>
    <property type="match status" value="1"/>
</dbReference>
<dbReference type="InterPro" id="IPR002213">
    <property type="entry name" value="UDP_glucos_trans"/>
</dbReference>
<dbReference type="EMBL" id="JAMTCK010000028">
    <property type="protein sequence ID" value="MCP2170264.1"/>
    <property type="molecule type" value="Genomic_DNA"/>
</dbReference>
<name>A0AAE3GMS5_9PSEU</name>